<evidence type="ECO:0000256" key="1">
    <source>
        <dbReference type="ARBA" id="ARBA00022527"/>
    </source>
</evidence>
<dbReference type="SMART" id="SM00220">
    <property type="entry name" value="S_TKc"/>
    <property type="match status" value="1"/>
</dbReference>
<dbReference type="PANTHER" id="PTHR24346">
    <property type="entry name" value="MAP/MICROTUBULE AFFINITY-REGULATING KINASE"/>
    <property type="match status" value="1"/>
</dbReference>
<evidence type="ECO:0000313" key="9">
    <source>
        <dbReference type="Proteomes" id="UP001516400"/>
    </source>
</evidence>
<feature type="domain" description="Protein kinase" evidence="7">
    <location>
        <begin position="1"/>
        <end position="141"/>
    </location>
</feature>
<keyword evidence="5" id="KW-0067">ATP-binding</keyword>
<dbReference type="InterPro" id="IPR000719">
    <property type="entry name" value="Prot_kinase_dom"/>
</dbReference>
<comment type="caution">
    <text evidence="8">The sequence shown here is derived from an EMBL/GenBank/DDBJ whole genome shotgun (WGS) entry which is preliminary data.</text>
</comment>
<gene>
    <name evidence="8" type="ORF">HHI36_001560</name>
</gene>
<keyword evidence="2" id="KW-0808">Transferase</keyword>
<dbReference type="PROSITE" id="PS50011">
    <property type="entry name" value="PROTEIN_KINASE_DOM"/>
    <property type="match status" value="1"/>
</dbReference>
<dbReference type="SUPFAM" id="SSF56112">
    <property type="entry name" value="Protein kinase-like (PK-like)"/>
    <property type="match status" value="1"/>
</dbReference>
<evidence type="ECO:0000259" key="7">
    <source>
        <dbReference type="PROSITE" id="PS50011"/>
    </source>
</evidence>
<feature type="compositionally biased region" description="Polar residues" evidence="6">
    <location>
        <begin position="415"/>
        <end position="436"/>
    </location>
</feature>
<dbReference type="PANTHER" id="PTHR24346:SF82">
    <property type="entry name" value="KP78A-RELATED"/>
    <property type="match status" value="1"/>
</dbReference>
<dbReference type="Proteomes" id="UP001516400">
    <property type="component" value="Unassembled WGS sequence"/>
</dbReference>
<dbReference type="Gene3D" id="1.10.510.10">
    <property type="entry name" value="Transferase(Phosphotransferase) domain 1"/>
    <property type="match status" value="1"/>
</dbReference>
<sequence length="636" mass="71798">MENVMLNSIQNQIKIVDFGLSNEWTAECPLKTHCGSPEYAAPELFVTSKVYGPEVDLWSLGIILYGMMVGQLPFISTKSPSITSQERRKLLVAQINKGLSTPQRKAIAGFTFEYRNLMSRLLSADTTKRITIREMLLHPWVTENGKRFVKTNPTRKISTVFRNKIISNISALSSINCGDTCKRIKEEPFGKAGGMYNILVHRHTLKTFTPELLTRSLSETVTLNIGRKKEREEMPPRLVHTAREEEERRIHTTLRPHTMSTASSDMSRTRTVLTTKIPHAIMNTSVHSRESRVSTPKIITFTPKHSRPQSVQLGKASDLREEKRPHTSAFHKRQEYSAIVASRFNQQSAVKSVKSKKSDRDEPQSTTLKRRLEYLHKMLPPRGQESASRAVKISDSNIPRKSPRTPASPRRKLSSDQASNHARTSPNNKSQKNTAPSELPPFQAFMQYITKHNEVDRGTADIHSRKNNKQSSQKSGVSRYSDTPIQPRKTAARIKLKVKRPLSCHSSIENPLPASVHKSLVPVNDSQTAQPSITSCKVRPDRPFLEAYRGLCNLASGGRTVGNIKTIHNIPPNRLQLVREPKPGSARGDFATRMETLHLSPRSRRPSPKPSPSQPDNTKITKNILNYLQRNAFYQQ</sequence>
<dbReference type="AlphaFoldDB" id="A0ABD2P7Z8"/>
<organism evidence="8 9">
    <name type="scientific">Cryptolaemus montrouzieri</name>
    <dbReference type="NCBI Taxonomy" id="559131"/>
    <lineage>
        <taxon>Eukaryota</taxon>
        <taxon>Metazoa</taxon>
        <taxon>Ecdysozoa</taxon>
        <taxon>Arthropoda</taxon>
        <taxon>Hexapoda</taxon>
        <taxon>Insecta</taxon>
        <taxon>Pterygota</taxon>
        <taxon>Neoptera</taxon>
        <taxon>Endopterygota</taxon>
        <taxon>Coleoptera</taxon>
        <taxon>Polyphaga</taxon>
        <taxon>Cucujiformia</taxon>
        <taxon>Coccinelloidea</taxon>
        <taxon>Coccinellidae</taxon>
        <taxon>Scymninae</taxon>
        <taxon>Scymnini</taxon>
        <taxon>Cryptolaemus</taxon>
    </lineage>
</organism>
<evidence type="ECO:0000256" key="2">
    <source>
        <dbReference type="ARBA" id="ARBA00022679"/>
    </source>
</evidence>
<feature type="region of interest" description="Disordered" evidence="6">
    <location>
        <begin position="457"/>
        <end position="491"/>
    </location>
</feature>
<protein>
    <recommendedName>
        <fullName evidence="7">Protein kinase domain-containing protein</fullName>
    </recommendedName>
</protein>
<dbReference type="Pfam" id="PF00069">
    <property type="entry name" value="Pkinase"/>
    <property type="match status" value="1"/>
</dbReference>
<evidence type="ECO:0000256" key="3">
    <source>
        <dbReference type="ARBA" id="ARBA00022741"/>
    </source>
</evidence>
<evidence type="ECO:0000256" key="6">
    <source>
        <dbReference type="SAM" id="MobiDB-lite"/>
    </source>
</evidence>
<keyword evidence="3" id="KW-0547">Nucleotide-binding</keyword>
<keyword evidence="9" id="KW-1185">Reference proteome</keyword>
<name>A0ABD2P7Z8_9CUCU</name>
<keyword evidence="4" id="KW-0418">Kinase</keyword>
<proteinExistence type="predicted"/>
<reference evidence="8 9" key="1">
    <citation type="journal article" date="2021" name="BMC Biol.">
        <title>Horizontally acquired antibacterial genes associated with adaptive radiation of ladybird beetles.</title>
        <authorList>
            <person name="Li H.S."/>
            <person name="Tang X.F."/>
            <person name="Huang Y.H."/>
            <person name="Xu Z.Y."/>
            <person name="Chen M.L."/>
            <person name="Du X.Y."/>
            <person name="Qiu B.Y."/>
            <person name="Chen P.T."/>
            <person name="Zhang W."/>
            <person name="Slipinski A."/>
            <person name="Escalona H.E."/>
            <person name="Waterhouse R.M."/>
            <person name="Zwick A."/>
            <person name="Pang H."/>
        </authorList>
    </citation>
    <scope>NUCLEOTIDE SEQUENCE [LARGE SCALE GENOMIC DNA]</scope>
    <source>
        <strain evidence="8">SYSU2018</strain>
    </source>
</reference>
<dbReference type="InterPro" id="IPR011009">
    <property type="entry name" value="Kinase-like_dom_sf"/>
</dbReference>
<feature type="region of interest" description="Disordered" evidence="6">
    <location>
        <begin position="299"/>
        <end position="438"/>
    </location>
</feature>
<keyword evidence="1" id="KW-0723">Serine/threonine-protein kinase</keyword>
<evidence type="ECO:0000256" key="4">
    <source>
        <dbReference type="ARBA" id="ARBA00022777"/>
    </source>
</evidence>
<evidence type="ECO:0000313" key="8">
    <source>
        <dbReference type="EMBL" id="KAL3287071.1"/>
    </source>
</evidence>
<feature type="region of interest" description="Disordered" evidence="6">
    <location>
        <begin position="597"/>
        <end position="620"/>
    </location>
</feature>
<dbReference type="GO" id="GO:0005524">
    <property type="term" value="F:ATP binding"/>
    <property type="evidence" value="ECO:0007669"/>
    <property type="project" value="UniProtKB-KW"/>
</dbReference>
<accession>A0ABD2P7Z8</accession>
<dbReference type="GO" id="GO:0004674">
    <property type="term" value="F:protein serine/threonine kinase activity"/>
    <property type="evidence" value="ECO:0007669"/>
    <property type="project" value="UniProtKB-KW"/>
</dbReference>
<evidence type="ECO:0000256" key="5">
    <source>
        <dbReference type="ARBA" id="ARBA00022840"/>
    </source>
</evidence>
<dbReference type="EMBL" id="JABFTP020000185">
    <property type="protein sequence ID" value="KAL3287071.1"/>
    <property type="molecule type" value="Genomic_DNA"/>
</dbReference>